<feature type="region of interest" description="Disordered" evidence="1">
    <location>
        <begin position="83"/>
        <end position="102"/>
    </location>
</feature>
<evidence type="ECO:0000256" key="1">
    <source>
        <dbReference type="SAM" id="MobiDB-lite"/>
    </source>
</evidence>
<dbReference type="EMBL" id="ML736752">
    <property type="protein sequence ID" value="KAE8406754.1"/>
    <property type="molecule type" value="Genomic_DNA"/>
</dbReference>
<proteinExistence type="predicted"/>
<dbReference type="Proteomes" id="UP000325579">
    <property type="component" value="Unassembled WGS sequence"/>
</dbReference>
<gene>
    <name evidence="2" type="ORF">BDV37DRAFT_269786</name>
</gene>
<protein>
    <submittedName>
        <fullName evidence="2">Uncharacterized protein</fullName>
    </submittedName>
</protein>
<name>A0A5N7DK78_9EURO</name>
<dbReference type="AlphaFoldDB" id="A0A5N7DK78"/>
<feature type="compositionally biased region" description="Polar residues" evidence="1">
    <location>
        <begin position="83"/>
        <end position="95"/>
    </location>
</feature>
<dbReference type="GeneID" id="43669122"/>
<keyword evidence="3" id="KW-1185">Reference proteome</keyword>
<evidence type="ECO:0000313" key="2">
    <source>
        <dbReference type="EMBL" id="KAE8406754.1"/>
    </source>
</evidence>
<accession>A0A5N7DK78</accession>
<dbReference type="RefSeq" id="XP_031944073.1">
    <property type="nucleotide sequence ID" value="XM_032084431.1"/>
</dbReference>
<organism evidence="2 3">
    <name type="scientific">Aspergillus pseudonomiae</name>
    <dbReference type="NCBI Taxonomy" id="1506151"/>
    <lineage>
        <taxon>Eukaryota</taxon>
        <taxon>Fungi</taxon>
        <taxon>Dikarya</taxon>
        <taxon>Ascomycota</taxon>
        <taxon>Pezizomycotina</taxon>
        <taxon>Eurotiomycetes</taxon>
        <taxon>Eurotiomycetidae</taxon>
        <taxon>Eurotiales</taxon>
        <taxon>Aspergillaceae</taxon>
        <taxon>Aspergillus</taxon>
        <taxon>Aspergillus subgen. Circumdati</taxon>
    </lineage>
</organism>
<sequence>MSLPTNKCRGKGGNNTLKIIVDSASLAVSGKNNKNITRNALGPSFAKDQLSAAESPAVSLLGNSLVQSPRSDWDSLRITSCNSRPRINPEQNNPPNHHGPDISDRNEVFYIEAYISSFHPGDQLVLKVTPKTTIKLARKHRLNYSGYPTTSSNNWHQTELQLAVLYTQFHQVLVNFVYLIRGDVLGSIWKHVKTLI</sequence>
<evidence type="ECO:0000313" key="3">
    <source>
        <dbReference type="Proteomes" id="UP000325579"/>
    </source>
</evidence>
<reference evidence="2 3" key="1">
    <citation type="submission" date="2019-04" db="EMBL/GenBank/DDBJ databases">
        <authorList>
            <consortium name="DOE Joint Genome Institute"/>
            <person name="Mondo S."/>
            <person name="Kjaerbolling I."/>
            <person name="Vesth T."/>
            <person name="Frisvad J.C."/>
            <person name="Nybo J.L."/>
            <person name="Theobald S."/>
            <person name="Kildgaard S."/>
            <person name="Isbrandt T."/>
            <person name="Kuo A."/>
            <person name="Sato A."/>
            <person name="Lyhne E.K."/>
            <person name="Kogle M.E."/>
            <person name="Wiebenga A."/>
            <person name="Kun R.S."/>
            <person name="Lubbers R.J."/>
            <person name="Makela M.R."/>
            <person name="Barry K."/>
            <person name="Chovatia M."/>
            <person name="Clum A."/>
            <person name="Daum C."/>
            <person name="Haridas S."/>
            <person name="He G."/>
            <person name="LaButti K."/>
            <person name="Lipzen A."/>
            <person name="Riley R."/>
            <person name="Salamov A."/>
            <person name="Simmons B.A."/>
            <person name="Magnuson J.K."/>
            <person name="Henrissat B."/>
            <person name="Mortensen U.H."/>
            <person name="Larsen T.O."/>
            <person name="Devries R.P."/>
            <person name="Grigoriev I.V."/>
            <person name="Machida M."/>
            <person name="Baker S.E."/>
            <person name="Andersen M.R."/>
            <person name="Cantor M.N."/>
            <person name="Hua S.X."/>
        </authorList>
    </citation>
    <scope>NUCLEOTIDE SEQUENCE [LARGE SCALE GENOMIC DNA]</scope>
    <source>
        <strain evidence="2 3">CBS 119388</strain>
    </source>
</reference>